<sequence length="251" mass="27569">MSRSLAIDSWKHNTCIASNSRFYHLSSKPDAFQCSLRTRKPNLVKSFSLPSKEELRSYSPTSDTKIRLKTKGGSKLGISRFPDFEYNADGGIATGICTTTQQEGEMKVTFDTSNFYVPPLTSETTKFLGLPMPPFLKIEVVPEQLGGTIEQSGQVDLEFEGKFFFSVGELYKAPPLTVKTVLTSEQSKGSVRCGEGKRMSEDGTCRLVGVSEVDPVNDVFLNNFLGLPTECIANLNIEITFEDGDADTDGS</sequence>
<comment type="caution">
    <text evidence="1">The sequence shown here is derived from an EMBL/GenBank/DDBJ whole genome shotgun (WGS) entry which is preliminary data.</text>
</comment>
<proteinExistence type="predicted"/>
<organism evidence="1 2">
    <name type="scientific">Erythroxylum novogranatense</name>
    <dbReference type="NCBI Taxonomy" id="1862640"/>
    <lineage>
        <taxon>Eukaryota</taxon>
        <taxon>Viridiplantae</taxon>
        <taxon>Streptophyta</taxon>
        <taxon>Embryophyta</taxon>
        <taxon>Tracheophyta</taxon>
        <taxon>Spermatophyta</taxon>
        <taxon>Magnoliopsida</taxon>
        <taxon>eudicotyledons</taxon>
        <taxon>Gunneridae</taxon>
        <taxon>Pentapetalae</taxon>
        <taxon>rosids</taxon>
        <taxon>fabids</taxon>
        <taxon>Malpighiales</taxon>
        <taxon>Erythroxylaceae</taxon>
        <taxon>Erythroxylum</taxon>
    </lineage>
</organism>
<protein>
    <submittedName>
        <fullName evidence="1">Uncharacterized protein</fullName>
    </submittedName>
</protein>
<dbReference type="AlphaFoldDB" id="A0AAV8TWV3"/>
<name>A0AAV8TWV3_9ROSI</name>
<accession>A0AAV8TWV3</accession>
<dbReference type="PANTHER" id="PTHR35320">
    <property type="entry name" value="ATP-DEPENDENT CLP PROTEASE ATP-BINDING SUBUNIT"/>
    <property type="match status" value="1"/>
</dbReference>
<gene>
    <name evidence="1" type="ORF">K2173_026654</name>
</gene>
<evidence type="ECO:0000313" key="1">
    <source>
        <dbReference type="EMBL" id="KAJ8771477.1"/>
    </source>
</evidence>
<evidence type="ECO:0000313" key="2">
    <source>
        <dbReference type="Proteomes" id="UP001159364"/>
    </source>
</evidence>
<dbReference type="PANTHER" id="PTHR35320:SF1">
    <property type="entry name" value="ATP-DEPENDENT CLP PROTEASE ATP-BINDING SUBUNIT"/>
    <property type="match status" value="1"/>
</dbReference>
<reference evidence="1 2" key="1">
    <citation type="submission" date="2021-09" db="EMBL/GenBank/DDBJ databases">
        <title>Genomic insights and catalytic innovation underlie evolution of tropane alkaloids biosynthesis.</title>
        <authorList>
            <person name="Wang Y.-J."/>
            <person name="Tian T."/>
            <person name="Huang J.-P."/>
            <person name="Huang S.-X."/>
        </authorList>
    </citation>
    <scope>NUCLEOTIDE SEQUENCE [LARGE SCALE GENOMIC DNA]</scope>
    <source>
        <strain evidence="1">KIB-2018</strain>
        <tissue evidence="1">Leaf</tissue>
    </source>
</reference>
<dbReference type="Proteomes" id="UP001159364">
    <property type="component" value="Linkage Group LG02"/>
</dbReference>
<keyword evidence="2" id="KW-1185">Reference proteome</keyword>
<dbReference type="EMBL" id="JAIWQS010000002">
    <property type="protein sequence ID" value="KAJ8771477.1"/>
    <property type="molecule type" value="Genomic_DNA"/>
</dbReference>